<proteinExistence type="predicted"/>
<accession>A0ABD5YMP2</accession>
<feature type="region of interest" description="Disordered" evidence="1">
    <location>
        <begin position="1"/>
        <end position="85"/>
    </location>
</feature>
<gene>
    <name evidence="2" type="ORF">ACFQL7_07500</name>
</gene>
<reference evidence="2 3" key="1">
    <citation type="journal article" date="2019" name="Int. J. Syst. Evol. Microbiol.">
        <title>The Global Catalogue of Microorganisms (GCM) 10K type strain sequencing project: providing services to taxonomists for standard genome sequencing and annotation.</title>
        <authorList>
            <consortium name="The Broad Institute Genomics Platform"/>
            <consortium name="The Broad Institute Genome Sequencing Center for Infectious Disease"/>
            <person name="Wu L."/>
            <person name="Ma J."/>
        </authorList>
    </citation>
    <scope>NUCLEOTIDE SEQUENCE [LARGE SCALE GENOMIC DNA]</scope>
    <source>
        <strain evidence="2 3">RDMS1</strain>
    </source>
</reference>
<sequence length="85" mass="8975">MGVIDAGPAADSTIETPEPLPDWSFVWEIPIDGDSGADLQEQSDSADRASVGDPVQGPPGRHASKTDRHRLVPTRSKYVSTSGST</sequence>
<dbReference type="AlphaFoldDB" id="A0ABD5YMP2"/>
<organism evidence="2 3">
    <name type="scientific">Halocatena marina</name>
    <dbReference type="NCBI Taxonomy" id="2934937"/>
    <lineage>
        <taxon>Archaea</taxon>
        <taxon>Methanobacteriati</taxon>
        <taxon>Methanobacteriota</taxon>
        <taxon>Stenosarchaea group</taxon>
        <taxon>Halobacteria</taxon>
        <taxon>Halobacteriales</taxon>
        <taxon>Natronomonadaceae</taxon>
        <taxon>Halocatena</taxon>
    </lineage>
</organism>
<name>A0ABD5YMP2_9EURY</name>
<evidence type="ECO:0000313" key="2">
    <source>
        <dbReference type="EMBL" id="MFC7189717.1"/>
    </source>
</evidence>
<dbReference type="RefSeq" id="WP_390205160.1">
    <property type="nucleotide sequence ID" value="NZ_JBHSZC010000001.1"/>
</dbReference>
<dbReference type="Proteomes" id="UP001596417">
    <property type="component" value="Unassembled WGS sequence"/>
</dbReference>
<evidence type="ECO:0000256" key="1">
    <source>
        <dbReference type="SAM" id="MobiDB-lite"/>
    </source>
</evidence>
<evidence type="ECO:0000313" key="3">
    <source>
        <dbReference type="Proteomes" id="UP001596417"/>
    </source>
</evidence>
<protein>
    <submittedName>
        <fullName evidence="2">Uncharacterized protein</fullName>
    </submittedName>
</protein>
<dbReference type="EMBL" id="JBHTAX010000001">
    <property type="protein sequence ID" value="MFC7189717.1"/>
    <property type="molecule type" value="Genomic_DNA"/>
</dbReference>
<keyword evidence="3" id="KW-1185">Reference proteome</keyword>
<comment type="caution">
    <text evidence="2">The sequence shown here is derived from an EMBL/GenBank/DDBJ whole genome shotgun (WGS) entry which is preliminary data.</text>
</comment>